<dbReference type="InterPro" id="IPR049886">
    <property type="entry name" value="CFI_box_CTERM_dom"/>
</dbReference>
<dbReference type="Proteomes" id="UP000004440">
    <property type="component" value="Unassembled WGS sequence"/>
</dbReference>
<gene>
    <name evidence="2" type="ORF">MY1_0293</name>
</gene>
<reference evidence="2 3" key="1">
    <citation type="journal article" date="2011" name="J. Bacteriol.">
        <title>Genome Sequence of an Ammonia-Oxidizing Soil Archaeon, "Candidatus Nitrosoarchaeum koreensis" MY1.</title>
        <authorList>
            <person name="Kim B.K."/>
            <person name="Jung M.Y."/>
            <person name="Yu D.S."/>
            <person name="Park S.J."/>
            <person name="Oh T.K."/>
            <person name="Rhee S.K."/>
            <person name="Kim J.F."/>
        </authorList>
    </citation>
    <scope>NUCLEOTIDE SEQUENCE [LARGE SCALE GENOMIC DNA]</scope>
    <source>
        <strain evidence="2 3">MY1</strain>
    </source>
</reference>
<dbReference type="EMBL" id="AFPU01000001">
    <property type="protein sequence ID" value="EGP93065.1"/>
    <property type="molecule type" value="Genomic_DNA"/>
</dbReference>
<dbReference type="InterPro" id="IPR009030">
    <property type="entry name" value="Growth_fac_rcpt_cys_sf"/>
</dbReference>
<accession>F9CUL9</accession>
<evidence type="ECO:0000313" key="3">
    <source>
        <dbReference type="Proteomes" id="UP000004440"/>
    </source>
</evidence>
<comment type="caution">
    <text evidence="2">The sequence shown here is derived from an EMBL/GenBank/DDBJ whole genome shotgun (WGS) entry which is preliminary data.</text>
</comment>
<evidence type="ECO:0000313" key="2">
    <source>
        <dbReference type="EMBL" id="EGP93065.1"/>
    </source>
</evidence>
<organism evidence="2 3">
    <name type="scientific">Nitrosarchaeum koreense MY1</name>
    <dbReference type="NCBI Taxonomy" id="1001994"/>
    <lineage>
        <taxon>Archaea</taxon>
        <taxon>Nitrososphaerota</taxon>
        <taxon>Nitrososphaeria</taxon>
        <taxon>Nitrosopumilales</taxon>
        <taxon>Nitrosopumilaceae</taxon>
        <taxon>Nitrosarchaeum</taxon>
    </lineage>
</organism>
<dbReference type="NCBIfam" id="NF041770">
    <property type="entry name" value="CFI_box_CTERM"/>
    <property type="match status" value="1"/>
</dbReference>
<proteinExistence type="predicted"/>
<feature type="transmembrane region" description="Helical" evidence="1">
    <location>
        <begin position="352"/>
        <end position="376"/>
    </location>
</feature>
<dbReference type="PATRIC" id="fig|1001994.6.peg.279"/>
<dbReference type="SUPFAM" id="SSF57184">
    <property type="entry name" value="Growth factor receptor domain"/>
    <property type="match status" value="1"/>
</dbReference>
<sequence length="386" mass="41065">MGFLVLLSISLLSYGFIGNASAQSVECGDNQIEQNGVCQDITCGPNQIWQNNECQDVVTGPKNNLNLKTDLNIYGQGGIVVISGLINNIENLGSGDVSIIVRAPDNNIVTIAQVHPNTDGSFQTTVKADGPQFKAPGDYKVFANFSGLKSEIKFKFTGGDGGIISGGDNNPITCPTGQKLVNGKCVVEEITCPTGQKLVNGKCVDDVPEPIQCPPGEELMNGKCIVPEPVEEEPPVCGKGTELVNGVCQVIKVDDDKKSGGACLIATAAYGTELAPQVQFLREIRDNTVMSTSSGMAFMSGFNQIYYSFSPTIADLEREHPLFQEAVRAFITPMISTLSIMTLAEDGSDAQVLGLGLSVIALNLGMYIAAPTVIGFKVHKHLKSRK</sequence>
<keyword evidence="3" id="KW-1185">Reference proteome</keyword>
<keyword evidence="1" id="KW-0812">Transmembrane</keyword>
<protein>
    <submittedName>
        <fullName evidence="2">Ig family protein</fullName>
    </submittedName>
</protein>
<keyword evidence="1" id="KW-1133">Transmembrane helix</keyword>
<dbReference type="AlphaFoldDB" id="F9CUL9"/>
<name>F9CUL9_9ARCH</name>
<evidence type="ECO:0000256" key="1">
    <source>
        <dbReference type="SAM" id="Phobius"/>
    </source>
</evidence>
<dbReference type="STRING" id="1001994.MY1_0293"/>
<keyword evidence="1" id="KW-0472">Membrane</keyword>